<dbReference type="InterPro" id="IPR007719">
    <property type="entry name" value="PCS_N"/>
</dbReference>
<dbReference type="PANTHER" id="PTHR33447">
    <property type="entry name" value="GLUTATHIONE GAMMA-GLUTAMYLCYSTEINYLTRANSFERASE"/>
    <property type="match status" value="1"/>
</dbReference>
<dbReference type="GO" id="GO:0016756">
    <property type="term" value="F:glutathione gamma-glutamylcysteinyltransferase activity"/>
    <property type="evidence" value="ECO:0007669"/>
    <property type="project" value="UniProtKB-EC"/>
</dbReference>
<sequence>MVQKSMDVPTSYGYTLPSALVDYRSSESKKRLIRCINEGSAVPYFHISSCFKHQSHPAYCGISTLVVVLNALGIDPKKTWKNPWRWFTEDVIERSMDPFELDSAKKCGITVNDFQRLAEDNGASCSLIRAEDSEQGYEGFLEDLYKVCCGGKRSLHLDDAPENVDNSSHELNEVMAISFHRESLNQHGDGHFSPVAAYDLTTNSVLVLDTARFKYPPYWAPVDELYRSMIPKDAVTGMSRGYLVLGNPNKRIPYNNYGPFF</sequence>
<feature type="domain" description="Peptidase C83" evidence="5">
    <location>
        <begin position="6"/>
        <end position="250"/>
    </location>
</feature>
<proteinExistence type="predicted"/>
<dbReference type="AlphaFoldDB" id="A0A913XMA1"/>
<keyword evidence="7" id="KW-1185">Reference proteome</keyword>
<dbReference type="PROSITE" id="PS51443">
    <property type="entry name" value="PCS"/>
    <property type="match status" value="1"/>
</dbReference>
<dbReference type="GeneID" id="110245189"/>
<evidence type="ECO:0000259" key="5">
    <source>
        <dbReference type="PROSITE" id="PS51443"/>
    </source>
</evidence>
<dbReference type="SUPFAM" id="SSF54001">
    <property type="entry name" value="Cysteine proteinases"/>
    <property type="match status" value="1"/>
</dbReference>
<dbReference type="GO" id="GO:0046872">
    <property type="term" value="F:metal ion binding"/>
    <property type="evidence" value="ECO:0007669"/>
    <property type="project" value="UniProtKB-KW"/>
</dbReference>
<dbReference type="KEGG" id="epa:110245189"/>
<reference evidence="6" key="1">
    <citation type="submission" date="2022-11" db="UniProtKB">
        <authorList>
            <consortium name="EnsemblMetazoa"/>
        </authorList>
    </citation>
    <scope>IDENTIFICATION</scope>
</reference>
<evidence type="ECO:0000256" key="1">
    <source>
        <dbReference type="ARBA" id="ARBA00012468"/>
    </source>
</evidence>
<evidence type="ECO:0000256" key="2">
    <source>
        <dbReference type="ARBA" id="ARBA00022539"/>
    </source>
</evidence>
<protein>
    <recommendedName>
        <fullName evidence="1">glutathione gamma-glutamylcysteinyltransferase</fullName>
        <ecNumber evidence="1">2.3.2.15</ecNumber>
    </recommendedName>
</protein>
<evidence type="ECO:0000256" key="4">
    <source>
        <dbReference type="ARBA" id="ARBA00022723"/>
    </source>
</evidence>
<keyword evidence="3" id="KW-0808">Transferase</keyword>
<dbReference type="Pfam" id="PF05023">
    <property type="entry name" value="Phytochelatin"/>
    <property type="match status" value="1"/>
</dbReference>
<evidence type="ECO:0000313" key="7">
    <source>
        <dbReference type="Proteomes" id="UP000887567"/>
    </source>
</evidence>
<dbReference type="OrthoDB" id="448954at2759"/>
<dbReference type="InterPro" id="IPR038765">
    <property type="entry name" value="Papain-like_cys_pep_sf"/>
</dbReference>
<keyword evidence="4" id="KW-0479">Metal-binding</keyword>
<dbReference type="OMA" id="NNRTTIF"/>
<dbReference type="InterPro" id="IPR038156">
    <property type="entry name" value="PCS_N_sf"/>
</dbReference>
<evidence type="ECO:0000313" key="6">
    <source>
        <dbReference type="EnsemblMetazoa" id="XP_020907112.1"/>
    </source>
</evidence>
<dbReference type="FunFam" id="3.90.70.30:FF:000001">
    <property type="entry name" value="Glutathione gamma-glutamylcysteinyltransferase 1"/>
    <property type="match status" value="1"/>
</dbReference>
<evidence type="ECO:0000256" key="3">
    <source>
        <dbReference type="ARBA" id="ARBA00022679"/>
    </source>
</evidence>
<dbReference type="Gene3D" id="3.90.70.30">
    <property type="entry name" value="Phytochelatin synthase, N-terminal domain"/>
    <property type="match status" value="1"/>
</dbReference>
<dbReference type="EC" id="2.3.2.15" evidence="1"/>
<dbReference type="EnsemblMetazoa" id="XM_021051453.2">
    <property type="protein sequence ID" value="XP_020907112.1"/>
    <property type="gene ID" value="LOC110245189"/>
</dbReference>
<dbReference type="PANTHER" id="PTHR33447:SF24">
    <property type="entry name" value="GLUTATHIONE GAMMA-GLUTAMYLCYSTEINYLTRANSFERASE"/>
    <property type="match status" value="1"/>
</dbReference>
<accession>A0A913XMA1</accession>
<organism evidence="6 7">
    <name type="scientific">Exaiptasia diaphana</name>
    <name type="common">Tropical sea anemone</name>
    <name type="synonym">Aiptasia pulchella</name>
    <dbReference type="NCBI Taxonomy" id="2652724"/>
    <lineage>
        <taxon>Eukaryota</taxon>
        <taxon>Metazoa</taxon>
        <taxon>Cnidaria</taxon>
        <taxon>Anthozoa</taxon>
        <taxon>Hexacorallia</taxon>
        <taxon>Actiniaria</taxon>
        <taxon>Aiptasiidae</taxon>
        <taxon>Exaiptasia</taxon>
    </lineage>
</organism>
<dbReference type="InterPro" id="IPR040409">
    <property type="entry name" value="PCS-like"/>
</dbReference>
<dbReference type="Proteomes" id="UP000887567">
    <property type="component" value="Unplaced"/>
</dbReference>
<keyword evidence="2" id="KW-0104">Cadmium</keyword>
<dbReference type="RefSeq" id="XP_020907112.1">
    <property type="nucleotide sequence ID" value="XM_021051453.2"/>
</dbReference>
<dbReference type="GO" id="GO:0046938">
    <property type="term" value="P:phytochelatin biosynthetic process"/>
    <property type="evidence" value="ECO:0007669"/>
    <property type="project" value="InterPro"/>
</dbReference>
<name>A0A913XMA1_EXADI</name>
<dbReference type="GO" id="GO:0010038">
    <property type="term" value="P:response to metal ion"/>
    <property type="evidence" value="ECO:0007669"/>
    <property type="project" value="InterPro"/>
</dbReference>